<keyword evidence="5 13" id="KW-0418">Kinase</keyword>
<dbReference type="Gene3D" id="1.10.510.10">
    <property type="entry name" value="Transferase(Phosphotransferase) domain 1"/>
    <property type="match status" value="1"/>
</dbReference>
<dbReference type="AlphaFoldDB" id="A0A7C3PI44"/>
<dbReference type="InterPro" id="IPR011009">
    <property type="entry name" value="Kinase-like_dom_sf"/>
</dbReference>
<dbReference type="Pfam" id="PF00069">
    <property type="entry name" value="Pkinase"/>
    <property type="match status" value="1"/>
</dbReference>
<evidence type="ECO:0000256" key="5">
    <source>
        <dbReference type="ARBA" id="ARBA00022777"/>
    </source>
</evidence>
<evidence type="ECO:0000256" key="2">
    <source>
        <dbReference type="ARBA" id="ARBA00022527"/>
    </source>
</evidence>
<keyword evidence="11" id="KW-0812">Transmembrane</keyword>
<gene>
    <name evidence="13" type="ORF">ENR64_22860</name>
</gene>
<evidence type="ECO:0000256" key="9">
    <source>
        <dbReference type="PROSITE-ProRule" id="PRU10141"/>
    </source>
</evidence>
<evidence type="ECO:0000256" key="8">
    <source>
        <dbReference type="ARBA" id="ARBA00048679"/>
    </source>
</evidence>
<dbReference type="GO" id="GO:0004674">
    <property type="term" value="F:protein serine/threonine kinase activity"/>
    <property type="evidence" value="ECO:0007669"/>
    <property type="project" value="UniProtKB-KW"/>
</dbReference>
<organism evidence="13">
    <name type="scientific">Oscillatoriales cyanobacterium SpSt-418</name>
    <dbReference type="NCBI Taxonomy" id="2282169"/>
    <lineage>
        <taxon>Bacteria</taxon>
        <taxon>Bacillati</taxon>
        <taxon>Cyanobacteriota</taxon>
        <taxon>Cyanophyceae</taxon>
        <taxon>Oscillatoriophycideae</taxon>
        <taxon>Oscillatoriales</taxon>
    </lineage>
</organism>
<keyword evidence="2 13" id="KW-0723">Serine/threonine-protein kinase</keyword>
<dbReference type="PROSITE" id="PS50011">
    <property type="entry name" value="PROTEIN_KINASE_DOM"/>
    <property type="match status" value="1"/>
</dbReference>
<dbReference type="GO" id="GO:0005524">
    <property type="term" value="F:ATP binding"/>
    <property type="evidence" value="ECO:0007669"/>
    <property type="project" value="UniProtKB-UniRule"/>
</dbReference>
<keyword evidence="11" id="KW-0472">Membrane</keyword>
<feature type="domain" description="Protein kinase" evidence="12">
    <location>
        <begin position="46"/>
        <end position="318"/>
    </location>
</feature>
<feature type="region of interest" description="Disordered" evidence="10">
    <location>
        <begin position="311"/>
        <end position="377"/>
    </location>
</feature>
<protein>
    <recommendedName>
        <fullName evidence="1">non-specific serine/threonine protein kinase</fullName>
        <ecNumber evidence="1">2.7.11.1</ecNumber>
    </recommendedName>
</protein>
<comment type="caution">
    <text evidence="13">The sequence shown here is derived from an EMBL/GenBank/DDBJ whole genome shotgun (WGS) entry which is preliminary data.</text>
</comment>
<evidence type="ECO:0000256" key="11">
    <source>
        <dbReference type="SAM" id="Phobius"/>
    </source>
</evidence>
<accession>A0A7C3PI44</accession>
<evidence type="ECO:0000256" key="1">
    <source>
        <dbReference type="ARBA" id="ARBA00012513"/>
    </source>
</evidence>
<dbReference type="SUPFAM" id="SSF56112">
    <property type="entry name" value="Protein kinase-like (PK-like)"/>
    <property type="match status" value="1"/>
</dbReference>
<evidence type="ECO:0000313" key="13">
    <source>
        <dbReference type="EMBL" id="HFN00535.1"/>
    </source>
</evidence>
<dbReference type="InterPro" id="IPR000719">
    <property type="entry name" value="Prot_kinase_dom"/>
</dbReference>
<evidence type="ECO:0000259" key="12">
    <source>
        <dbReference type="PROSITE" id="PS50011"/>
    </source>
</evidence>
<evidence type="ECO:0000256" key="6">
    <source>
        <dbReference type="ARBA" id="ARBA00022840"/>
    </source>
</evidence>
<proteinExistence type="predicted"/>
<keyword evidence="3" id="KW-0808">Transferase</keyword>
<dbReference type="CDD" id="cd14014">
    <property type="entry name" value="STKc_PknB_like"/>
    <property type="match status" value="1"/>
</dbReference>
<dbReference type="InterPro" id="IPR017441">
    <property type="entry name" value="Protein_kinase_ATP_BS"/>
</dbReference>
<dbReference type="Gene3D" id="3.30.200.20">
    <property type="entry name" value="Phosphorylase Kinase, domain 1"/>
    <property type="match status" value="1"/>
</dbReference>
<evidence type="ECO:0000256" key="7">
    <source>
        <dbReference type="ARBA" id="ARBA00047899"/>
    </source>
</evidence>
<evidence type="ECO:0000256" key="3">
    <source>
        <dbReference type="ARBA" id="ARBA00022679"/>
    </source>
</evidence>
<dbReference type="PANTHER" id="PTHR24363">
    <property type="entry name" value="SERINE/THREONINE PROTEIN KINASE"/>
    <property type="match status" value="1"/>
</dbReference>
<dbReference type="NCBIfam" id="NF045510">
    <property type="entry name" value="4Cys_prefix_kin"/>
    <property type="match status" value="1"/>
</dbReference>
<dbReference type="EC" id="2.7.11.1" evidence="1"/>
<feature type="compositionally biased region" description="Pro residues" evidence="10">
    <location>
        <begin position="366"/>
        <end position="375"/>
    </location>
</feature>
<sequence>MDLCCTRPGCQKLNAFPDLDNPEFLKSVPQKYCTACGMPLILAGRYFPVRLLGQGGFGAAFLARDRHTPGMRRCVVKQFQPSVKLTSAQWAIAREMFEREAEVLENLGNAHPLIPDLFAFFELAVPGAQPGQSDQFFYLVQEFIDGQDLEELLQQKGIFSDSDVLEMLTAILPVLSFVHENGTIHRDIKPSNIMQHRDGRYYLLDFGAVRQATKGGKRSTGIYSEGFAPPEQVAGGEVYASTDLYALAVTCVMLLTGKQPADLYDSYNNAWRWRSHAPQVTEPLASTLDRLLVSQPSGRYQSAKDVLTALQTPPSKFRKRKVPTSAAAPTATVSIPVTPPTAPPLGVGQSAPAMSSSPGTALQPATPAPIQPVAPQPLSQQQAQTAAAATVAKPSFSLLELLANAAFWGFESCLLAIALFSLPLPGIVRASLWLLIAASLVWLQRRRIIERIDLVILGGITLVLMLVFSPLRQILIASSNPLLALVALAVLAGISAIAITALFQLIYRLLSRSP</sequence>
<feature type="transmembrane region" description="Helical" evidence="11">
    <location>
        <begin position="455"/>
        <end position="476"/>
    </location>
</feature>
<keyword evidence="4 9" id="KW-0547">Nucleotide-binding</keyword>
<feature type="compositionally biased region" description="Low complexity" evidence="10">
    <location>
        <begin position="323"/>
        <end position="336"/>
    </location>
</feature>
<evidence type="ECO:0000256" key="10">
    <source>
        <dbReference type="SAM" id="MobiDB-lite"/>
    </source>
</evidence>
<evidence type="ECO:0000256" key="4">
    <source>
        <dbReference type="ARBA" id="ARBA00022741"/>
    </source>
</evidence>
<comment type="catalytic activity">
    <reaction evidence="7">
        <text>L-threonyl-[protein] + ATP = O-phospho-L-threonyl-[protein] + ADP + H(+)</text>
        <dbReference type="Rhea" id="RHEA:46608"/>
        <dbReference type="Rhea" id="RHEA-COMP:11060"/>
        <dbReference type="Rhea" id="RHEA-COMP:11605"/>
        <dbReference type="ChEBI" id="CHEBI:15378"/>
        <dbReference type="ChEBI" id="CHEBI:30013"/>
        <dbReference type="ChEBI" id="CHEBI:30616"/>
        <dbReference type="ChEBI" id="CHEBI:61977"/>
        <dbReference type="ChEBI" id="CHEBI:456216"/>
        <dbReference type="EC" id="2.7.11.1"/>
    </reaction>
</comment>
<keyword evidence="6 9" id="KW-0067">ATP-binding</keyword>
<keyword evidence="11" id="KW-1133">Transmembrane helix</keyword>
<feature type="binding site" evidence="9">
    <location>
        <position position="77"/>
    </location>
    <ligand>
        <name>ATP</name>
        <dbReference type="ChEBI" id="CHEBI:30616"/>
    </ligand>
</feature>
<feature type="transmembrane region" description="Helical" evidence="11">
    <location>
        <begin position="482"/>
        <end position="507"/>
    </location>
</feature>
<name>A0A7C3PI44_9CYAN</name>
<dbReference type="SMART" id="SM00220">
    <property type="entry name" value="S_TKc"/>
    <property type="match status" value="1"/>
</dbReference>
<dbReference type="PANTHER" id="PTHR24363:SF0">
    <property type="entry name" value="SERINE_THREONINE KINASE LIKE DOMAIN CONTAINING 1"/>
    <property type="match status" value="1"/>
</dbReference>
<dbReference type="EMBL" id="DSRU01000328">
    <property type="protein sequence ID" value="HFN00535.1"/>
    <property type="molecule type" value="Genomic_DNA"/>
</dbReference>
<dbReference type="PROSITE" id="PS00107">
    <property type="entry name" value="PROTEIN_KINASE_ATP"/>
    <property type="match status" value="1"/>
</dbReference>
<reference evidence="13" key="1">
    <citation type="journal article" date="2020" name="mSystems">
        <title>Genome- and Community-Level Interaction Insights into Carbon Utilization and Element Cycling Functions of Hydrothermarchaeota in Hydrothermal Sediment.</title>
        <authorList>
            <person name="Zhou Z."/>
            <person name="Liu Y."/>
            <person name="Xu W."/>
            <person name="Pan J."/>
            <person name="Luo Z.H."/>
            <person name="Li M."/>
        </authorList>
    </citation>
    <scope>NUCLEOTIDE SEQUENCE [LARGE SCALE GENOMIC DNA]</scope>
    <source>
        <strain evidence="13">SpSt-418</strain>
    </source>
</reference>
<feature type="transmembrane region" description="Helical" evidence="11">
    <location>
        <begin position="426"/>
        <end position="443"/>
    </location>
</feature>
<comment type="catalytic activity">
    <reaction evidence="8">
        <text>L-seryl-[protein] + ATP = O-phospho-L-seryl-[protein] + ADP + H(+)</text>
        <dbReference type="Rhea" id="RHEA:17989"/>
        <dbReference type="Rhea" id="RHEA-COMP:9863"/>
        <dbReference type="Rhea" id="RHEA-COMP:11604"/>
        <dbReference type="ChEBI" id="CHEBI:15378"/>
        <dbReference type="ChEBI" id="CHEBI:29999"/>
        <dbReference type="ChEBI" id="CHEBI:30616"/>
        <dbReference type="ChEBI" id="CHEBI:83421"/>
        <dbReference type="ChEBI" id="CHEBI:456216"/>
        <dbReference type="EC" id="2.7.11.1"/>
    </reaction>
</comment>